<evidence type="ECO:0000313" key="1">
    <source>
        <dbReference type="EMBL" id="KAG0574302.1"/>
    </source>
</evidence>
<dbReference type="AlphaFoldDB" id="A0A8T0HTF9"/>
<dbReference type="Proteomes" id="UP000822688">
    <property type="component" value="Chromosome V"/>
</dbReference>
<sequence>MNSTFSYTNSRSQIVVIQGQTTPSECCVIQGPKWLDTLSPVTRTALYRRIEDSLARRSQQVTPAKLPECAFKQPSNASSYVVRDSTRLTSHSLRHFVLTS</sequence>
<gene>
    <name evidence="1" type="ORF">KC19_VG252300</name>
</gene>
<protein>
    <submittedName>
        <fullName evidence="1">Uncharacterized protein</fullName>
    </submittedName>
</protein>
<keyword evidence="2" id="KW-1185">Reference proteome</keyword>
<name>A0A8T0HTF9_CERPU</name>
<dbReference type="EMBL" id="CM026426">
    <property type="protein sequence ID" value="KAG0574302.1"/>
    <property type="molecule type" value="Genomic_DNA"/>
</dbReference>
<proteinExistence type="predicted"/>
<comment type="caution">
    <text evidence="1">The sequence shown here is derived from an EMBL/GenBank/DDBJ whole genome shotgun (WGS) entry which is preliminary data.</text>
</comment>
<accession>A0A8T0HTF9</accession>
<reference evidence="1" key="1">
    <citation type="submission" date="2020-06" db="EMBL/GenBank/DDBJ databases">
        <title>WGS assembly of Ceratodon purpureus strain R40.</title>
        <authorList>
            <person name="Carey S.B."/>
            <person name="Jenkins J."/>
            <person name="Shu S."/>
            <person name="Lovell J.T."/>
            <person name="Sreedasyam A."/>
            <person name="Maumus F."/>
            <person name="Tiley G.P."/>
            <person name="Fernandez-Pozo N."/>
            <person name="Barry K."/>
            <person name="Chen C."/>
            <person name="Wang M."/>
            <person name="Lipzen A."/>
            <person name="Daum C."/>
            <person name="Saski C.A."/>
            <person name="Payton A.C."/>
            <person name="Mcbreen J.C."/>
            <person name="Conrad R.E."/>
            <person name="Kollar L.M."/>
            <person name="Olsson S."/>
            <person name="Huttunen S."/>
            <person name="Landis J.B."/>
            <person name="Wickett N.J."/>
            <person name="Johnson M.G."/>
            <person name="Rensing S.A."/>
            <person name="Grimwood J."/>
            <person name="Schmutz J."/>
            <person name="Mcdaniel S.F."/>
        </authorList>
    </citation>
    <scope>NUCLEOTIDE SEQUENCE</scope>
    <source>
        <strain evidence="1">R40</strain>
    </source>
</reference>
<organism evidence="1 2">
    <name type="scientific">Ceratodon purpureus</name>
    <name type="common">Fire moss</name>
    <name type="synonym">Dicranum purpureum</name>
    <dbReference type="NCBI Taxonomy" id="3225"/>
    <lineage>
        <taxon>Eukaryota</taxon>
        <taxon>Viridiplantae</taxon>
        <taxon>Streptophyta</taxon>
        <taxon>Embryophyta</taxon>
        <taxon>Bryophyta</taxon>
        <taxon>Bryophytina</taxon>
        <taxon>Bryopsida</taxon>
        <taxon>Dicranidae</taxon>
        <taxon>Pseudoditrichales</taxon>
        <taxon>Ditrichaceae</taxon>
        <taxon>Ceratodon</taxon>
    </lineage>
</organism>
<evidence type="ECO:0000313" key="2">
    <source>
        <dbReference type="Proteomes" id="UP000822688"/>
    </source>
</evidence>